<comment type="cofactor">
    <cofactor evidence="8">
        <name>[2Fe-2S] cluster</name>
        <dbReference type="ChEBI" id="CHEBI:190135"/>
    </cofactor>
    <text evidence="8">Binds 1 [2Fe-2S] cluster.</text>
</comment>
<dbReference type="PANTHER" id="PTHR43112:SF3">
    <property type="entry name" value="FERREDOXIN-2, CHLOROPLASTIC"/>
    <property type="match status" value="1"/>
</dbReference>
<keyword evidence="7 8" id="KW-0411">Iron-sulfur</keyword>
<evidence type="ECO:0000256" key="5">
    <source>
        <dbReference type="ARBA" id="ARBA00022982"/>
    </source>
</evidence>
<evidence type="ECO:0000256" key="4">
    <source>
        <dbReference type="ARBA" id="ARBA00022723"/>
    </source>
</evidence>
<evidence type="ECO:0000256" key="7">
    <source>
        <dbReference type="ARBA" id="ARBA00023014"/>
    </source>
</evidence>
<keyword evidence="8" id="KW-0934">Plastid</keyword>
<protein>
    <recommendedName>
        <fullName evidence="8">Ferredoxin</fullName>
    </recommendedName>
</protein>
<evidence type="ECO:0000256" key="6">
    <source>
        <dbReference type="ARBA" id="ARBA00023004"/>
    </source>
</evidence>
<dbReference type="PROSITE" id="PS51085">
    <property type="entry name" value="2FE2S_FER_2"/>
    <property type="match status" value="1"/>
</dbReference>
<dbReference type="GO" id="GO:0051537">
    <property type="term" value="F:2 iron, 2 sulfur cluster binding"/>
    <property type="evidence" value="ECO:0007669"/>
    <property type="project" value="UniProtKB-KW"/>
</dbReference>
<dbReference type="OrthoDB" id="1885901at2759"/>
<dbReference type="InterPro" id="IPR036010">
    <property type="entry name" value="2Fe-2S_ferredoxin-like_sf"/>
</dbReference>
<dbReference type="GO" id="GO:0046872">
    <property type="term" value="F:metal ion binding"/>
    <property type="evidence" value="ECO:0007669"/>
    <property type="project" value="UniProtKB-KW"/>
</dbReference>
<keyword evidence="5 8" id="KW-0249">Electron transport</keyword>
<dbReference type="CDD" id="cd00207">
    <property type="entry name" value="fer2"/>
    <property type="match status" value="1"/>
</dbReference>
<gene>
    <name evidence="11" type="ORF">CBR_g21818</name>
</gene>
<comment type="subcellular location">
    <subcellularLocation>
        <location evidence="8">Plastid</location>
        <location evidence="8">Chloroplast</location>
    </subcellularLocation>
</comment>
<evidence type="ECO:0000313" key="11">
    <source>
        <dbReference type="EMBL" id="GBG61474.1"/>
    </source>
</evidence>
<dbReference type="PANTHER" id="PTHR43112">
    <property type="entry name" value="FERREDOXIN"/>
    <property type="match status" value="1"/>
</dbReference>
<keyword evidence="2 8" id="KW-0813">Transport</keyword>
<organism evidence="11 12">
    <name type="scientific">Chara braunii</name>
    <name type="common">Braun's stonewort</name>
    <dbReference type="NCBI Taxonomy" id="69332"/>
    <lineage>
        <taxon>Eukaryota</taxon>
        <taxon>Viridiplantae</taxon>
        <taxon>Streptophyta</taxon>
        <taxon>Charophyceae</taxon>
        <taxon>Charales</taxon>
        <taxon>Characeae</taxon>
        <taxon>Chara</taxon>
    </lineage>
</organism>
<reference evidence="11 12" key="1">
    <citation type="journal article" date="2018" name="Cell">
        <title>The Chara Genome: Secondary Complexity and Implications for Plant Terrestrialization.</title>
        <authorList>
            <person name="Nishiyama T."/>
            <person name="Sakayama H."/>
            <person name="Vries J.D."/>
            <person name="Buschmann H."/>
            <person name="Saint-Marcoux D."/>
            <person name="Ullrich K.K."/>
            <person name="Haas F.B."/>
            <person name="Vanderstraeten L."/>
            <person name="Becker D."/>
            <person name="Lang D."/>
            <person name="Vosolsobe S."/>
            <person name="Rombauts S."/>
            <person name="Wilhelmsson P.K.I."/>
            <person name="Janitza P."/>
            <person name="Kern R."/>
            <person name="Heyl A."/>
            <person name="Rumpler F."/>
            <person name="Villalobos L.I.A.C."/>
            <person name="Clay J.M."/>
            <person name="Skokan R."/>
            <person name="Toyoda A."/>
            <person name="Suzuki Y."/>
            <person name="Kagoshima H."/>
            <person name="Schijlen E."/>
            <person name="Tajeshwar N."/>
            <person name="Catarino B."/>
            <person name="Hetherington A.J."/>
            <person name="Saltykova A."/>
            <person name="Bonnot C."/>
            <person name="Breuninger H."/>
            <person name="Symeonidi A."/>
            <person name="Radhakrishnan G.V."/>
            <person name="Van Nieuwerburgh F."/>
            <person name="Deforce D."/>
            <person name="Chang C."/>
            <person name="Karol K.G."/>
            <person name="Hedrich R."/>
            <person name="Ulvskov P."/>
            <person name="Glockner G."/>
            <person name="Delwiche C.F."/>
            <person name="Petrasek J."/>
            <person name="Van de Peer Y."/>
            <person name="Friml J."/>
            <person name="Beilby M."/>
            <person name="Dolan L."/>
            <person name="Kohara Y."/>
            <person name="Sugano S."/>
            <person name="Fujiyama A."/>
            <person name="Delaux P.-M."/>
            <person name="Quint M."/>
            <person name="TheiBen G."/>
            <person name="Hagemann M."/>
            <person name="Harholt J."/>
            <person name="Dunand C."/>
            <person name="Zachgo S."/>
            <person name="Langdale J."/>
            <person name="Maumus F."/>
            <person name="Straeten D.V.D."/>
            <person name="Gould S.B."/>
            <person name="Rensing S.A."/>
        </authorList>
    </citation>
    <scope>NUCLEOTIDE SEQUENCE [LARGE SCALE GENOMIC DNA]</scope>
    <source>
        <strain evidence="11 12">S276</strain>
    </source>
</reference>
<keyword evidence="3 8" id="KW-0001">2Fe-2S</keyword>
<dbReference type="GO" id="GO:0022900">
    <property type="term" value="P:electron transport chain"/>
    <property type="evidence" value="ECO:0007669"/>
    <property type="project" value="InterPro"/>
</dbReference>
<feature type="region of interest" description="Disordered" evidence="9">
    <location>
        <begin position="26"/>
        <end position="46"/>
    </location>
</feature>
<evidence type="ECO:0000256" key="8">
    <source>
        <dbReference type="RuleBase" id="RU364001"/>
    </source>
</evidence>
<keyword evidence="12" id="KW-1185">Reference proteome</keyword>
<comment type="similarity">
    <text evidence="1 8">Belongs to the 2Fe2S plant-type ferredoxin family.</text>
</comment>
<dbReference type="InterPro" id="IPR012675">
    <property type="entry name" value="Beta-grasp_dom_sf"/>
</dbReference>
<dbReference type="Proteomes" id="UP000265515">
    <property type="component" value="Unassembled WGS sequence"/>
</dbReference>
<keyword evidence="4 8" id="KW-0479">Metal-binding</keyword>
<comment type="caution">
    <text evidence="11">The sequence shown here is derived from an EMBL/GenBank/DDBJ whole genome shotgun (WGS) entry which is preliminary data.</text>
</comment>
<evidence type="ECO:0000256" key="3">
    <source>
        <dbReference type="ARBA" id="ARBA00022714"/>
    </source>
</evidence>
<dbReference type="PROSITE" id="PS00197">
    <property type="entry name" value="2FE2S_FER_1"/>
    <property type="match status" value="1"/>
</dbReference>
<sequence length="207" mass="21251">MSTSASVAAAATAAAPASSAGTILGGAGSAATSATQRRRDTSCRLGPGQPGHLVWVPVKCSAFANVGQQRAAVRRELGPRQPGRLVVRPSLRPDTGRSFGLSRSPSVTQCAVYQVTLKTPDGDKIIDCMDDEYILDKAEELGLILPSSCRSGACSACAGKILAGTVDQGDQSFLTDSQLGSGYVLTCVAYPTSDVVIETGKESEVGS</sequence>
<dbReference type="InterPro" id="IPR001041">
    <property type="entry name" value="2Fe-2S_ferredoxin-type"/>
</dbReference>
<evidence type="ECO:0000259" key="10">
    <source>
        <dbReference type="PROSITE" id="PS51085"/>
    </source>
</evidence>
<dbReference type="InterPro" id="IPR010241">
    <property type="entry name" value="Fd_pln"/>
</dbReference>
<dbReference type="FunFam" id="3.10.20.30:FF:000014">
    <property type="entry name" value="Ferredoxin"/>
    <property type="match status" value="1"/>
</dbReference>
<feature type="domain" description="2Fe-2S ferredoxin-type" evidence="10">
    <location>
        <begin position="113"/>
        <end position="203"/>
    </location>
</feature>
<evidence type="ECO:0000256" key="1">
    <source>
        <dbReference type="ARBA" id="ARBA00007874"/>
    </source>
</evidence>
<evidence type="ECO:0000256" key="2">
    <source>
        <dbReference type="ARBA" id="ARBA00022448"/>
    </source>
</evidence>
<dbReference type="Pfam" id="PF00111">
    <property type="entry name" value="Fer2"/>
    <property type="match status" value="1"/>
</dbReference>
<dbReference type="NCBIfam" id="TIGR02008">
    <property type="entry name" value="fdx_plant"/>
    <property type="match status" value="1"/>
</dbReference>
<dbReference type="InterPro" id="IPR006058">
    <property type="entry name" value="2Fe2S_fd_BS"/>
</dbReference>
<dbReference type="AlphaFoldDB" id="A0A388JUJ2"/>
<dbReference type="STRING" id="69332.A0A388JUJ2"/>
<evidence type="ECO:0000313" key="12">
    <source>
        <dbReference type="Proteomes" id="UP000265515"/>
    </source>
</evidence>
<proteinExistence type="inferred from homology"/>
<comment type="function">
    <text evidence="8">Ferredoxins are iron-sulfur proteins that transfer electrons in a wide variety of metabolic reactions.</text>
</comment>
<dbReference type="SUPFAM" id="SSF54292">
    <property type="entry name" value="2Fe-2S ferredoxin-like"/>
    <property type="match status" value="1"/>
</dbReference>
<dbReference type="EMBL" id="BFEA01000020">
    <property type="protein sequence ID" value="GBG61474.1"/>
    <property type="molecule type" value="Genomic_DNA"/>
</dbReference>
<dbReference type="GO" id="GO:0009507">
    <property type="term" value="C:chloroplast"/>
    <property type="evidence" value="ECO:0007669"/>
    <property type="project" value="UniProtKB-SubCell"/>
</dbReference>
<dbReference type="Gramene" id="GBG61474">
    <property type="protein sequence ID" value="GBG61474"/>
    <property type="gene ID" value="CBR_g21818"/>
</dbReference>
<dbReference type="GO" id="GO:0009055">
    <property type="term" value="F:electron transfer activity"/>
    <property type="evidence" value="ECO:0007669"/>
    <property type="project" value="InterPro"/>
</dbReference>
<keyword evidence="6 8" id="KW-0408">Iron</keyword>
<evidence type="ECO:0000256" key="9">
    <source>
        <dbReference type="SAM" id="MobiDB-lite"/>
    </source>
</evidence>
<keyword evidence="8" id="KW-0150">Chloroplast</keyword>
<name>A0A388JUJ2_CHABU</name>
<dbReference type="Gene3D" id="3.10.20.30">
    <property type="match status" value="1"/>
</dbReference>
<accession>A0A388JUJ2</accession>